<dbReference type="InterPro" id="IPR017946">
    <property type="entry name" value="PLC-like_Pdiesterase_TIM-brl"/>
</dbReference>
<dbReference type="Pfam" id="PF03009">
    <property type="entry name" value="GDPD"/>
    <property type="match status" value="1"/>
</dbReference>
<feature type="chain" id="PRO_5046911566" evidence="1">
    <location>
        <begin position="24"/>
        <end position="273"/>
    </location>
</feature>
<keyword evidence="4" id="KW-1185">Reference proteome</keyword>
<dbReference type="Gene3D" id="3.20.20.190">
    <property type="entry name" value="Phosphatidylinositol (PI) phosphodiesterase"/>
    <property type="match status" value="1"/>
</dbReference>
<dbReference type="PANTHER" id="PTHR46211">
    <property type="entry name" value="GLYCEROPHOSPHORYL DIESTER PHOSPHODIESTERASE"/>
    <property type="match status" value="1"/>
</dbReference>
<keyword evidence="1" id="KW-0732">Signal</keyword>
<feature type="signal peptide" evidence="1">
    <location>
        <begin position="1"/>
        <end position="23"/>
    </location>
</feature>
<accession>A0ABW2FVE1</accession>
<comment type="caution">
    <text evidence="3">The sequence shown here is derived from an EMBL/GenBank/DDBJ whole genome shotgun (WGS) entry which is preliminary data.</text>
</comment>
<evidence type="ECO:0000313" key="4">
    <source>
        <dbReference type="Proteomes" id="UP001596435"/>
    </source>
</evidence>
<dbReference type="PROSITE" id="PS51704">
    <property type="entry name" value="GP_PDE"/>
    <property type="match status" value="1"/>
</dbReference>
<proteinExistence type="predicted"/>
<dbReference type="InterPro" id="IPR030395">
    <property type="entry name" value="GP_PDE_dom"/>
</dbReference>
<dbReference type="PANTHER" id="PTHR46211:SF1">
    <property type="entry name" value="GLYCEROPHOSPHODIESTER PHOSPHODIESTERASE, CYTOPLASMIC"/>
    <property type="match status" value="1"/>
</dbReference>
<protein>
    <submittedName>
        <fullName evidence="3">Glycerophosphodiester phosphodiesterase</fullName>
    </submittedName>
</protein>
<dbReference type="EMBL" id="JBHTAJ010000006">
    <property type="protein sequence ID" value="MFC7178868.1"/>
    <property type="molecule type" value="Genomic_DNA"/>
</dbReference>
<evidence type="ECO:0000256" key="1">
    <source>
        <dbReference type="SAM" id="SignalP"/>
    </source>
</evidence>
<dbReference type="RefSeq" id="WP_345706855.1">
    <property type="nucleotide sequence ID" value="NZ_BAABKV010000001.1"/>
</dbReference>
<name>A0ABW2FVE1_9ACTN</name>
<feature type="domain" description="GP-PDE" evidence="2">
    <location>
        <begin position="39"/>
        <end position="265"/>
    </location>
</feature>
<reference evidence="4" key="1">
    <citation type="journal article" date="2019" name="Int. J. Syst. Evol. Microbiol.">
        <title>The Global Catalogue of Microorganisms (GCM) 10K type strain sequencing project: providing services to taxonomists for standard genome sequencing and annotation.</title>
        <authorList>
            <consortium name="The Broad Institute Genomics Platform"/>
            <consortium name="The Broad Institute Genome Sequencing Center for Infectious Disease"/>
            <person name="Wu L."/>
            <person name="Ma J."/>
        </authorList>
    </citation>
    <scope>NUCLEOTIDE SEQUENCE [LARGE SCALE GENOMIC DNA]</scope>
    <source>
        <strain evidence="4">CGMCC 1.12859</strain>
    </source>
</reference>
<dbReference type="Proteomes" id="UP001596435">
    <property type="component" value="Unassembled WGS sequence"/>
</dbReference>
<organism evidence="3 4">
    <name type="scientific">Kitasatospora paranensis</name>
    <dbReference type="NCBI Taxonomy" id="258053"/>
    <lineage>
        <taxon>Bacteria</taxon>
        <taxon>Bacillati</taxon>
        <taxon>Actinomycetota</taxon>
        <taxon>Actinomycetes</taxon>
        <taxon>Kitasatosporales</taxon>
        <taxon>Streptomycetaceae</taxon>
        <taxon>Kitasatospora</taxon>
    </lineage>
</organism>
<evidence type="ECO:0000313" key="3">
    <source>
        <dbReference type="EMBL" id="MFC7178868.1"/>
    </source>
</evidence>
<dbReference type="SUPFAM" id="SSF51695">
    <property type="entry name" value="PLC-like phosphodiesterases"/>
    <property type="match status" value="1"/>
</dbReference>
<evidence type="ECO:0000259" key="2">
    <source>
        <dbReference type="PROSITE" id="PS51704"/>
    </source>
</evidence>
<sequence length="273" mass="28206">MRTSLRVATVTGTALLITAVALPAGSTGGDTGTARCTAPLVAGHRGSPRSAPENTMASFEAALRDGADWLETDVRTTRDGVPVLMHDATVDRVTDGRGAVADLTAAQVAALHVTAGPGPAQPVPTLDGLLRRIAGTGVRLLMEIKEQRSPEDTARIARAAAASGADVVLYSFYADHLREAHRAAPTLPLVLIQGAGTVQDPGGLPLDAVALDTGLATPERIAAEHAAGRRVYAWTLDDPGAWQTAADRRVDTVITDVPADARRWASGHCPAGG</sequence>
<gene>
    <name evidence="3" type="ORF">ACFQMG_04740</name>
</gene>